<keyword evidence="1" id="KW-0812">Transmembrane</keyword>
<dbReference type="Proteomes" id="UP001138921">
    <property type="component" value="Unassembled WGS sequence"/>
</dbReference>
<keyword evidence="1" id="KW-0472">Membrane</keyword>
<comment type="caution">
    <text evidence="2">The sequence shown here is derived from an EMBL/GenBank/DDBJ whole genome shotgun (WGS) entry which is preliminary data.</text>
</comment>
<evidence type="ECO:0000256" key="1">
    <source>
        <dbReference type="SAM" id="Phobius"/>
    </source>
</evidence>
<feature type="transmembrane region" description="Helical" evidence="1">
    <location>
        <begin position="6"/>
        <end position="27"/>
    </location>
</feature>
<organism evidence="2 3">
    <name type="scientific">Aminobacter anthyllidis</name>
    <dbReference type="NCBI Taxonomy" id="1035067"/>
    <lineage>
        <taxon>Bacteria</taxon>
        <taxon>Pseudomonadati</taxon>
        <taxon>Pseudomonadota</taxon>
        <taxon>Alphaproteobacteria</taxon>
        <taxon>Hyphomicrobiales</taxon>
        <taxon>Phyllobacteriaceae</taxon>
        <taxon>Aminobacter</taxon>
    </lineage>
</organism>
<feature type="transmembrane region" description="Helical" evidence="1">
    <location>
        <begin position="53"/>
        <end position="75"/>
    </location>
</feature>
<evidence type="ECO:0008006" key="4">
    <source>
        <dbReference type="Google" id="ProtNLM"/>
    </source>
</evidence>
<proteinExistence type="predicted"/>
<sequence>MLSFPLISTGLTAALALMSIGGGLYEFSVVDPAWPERRDLIQPELGGLSRRRFWIPAHTAFELALIVTLVAAWSIPDARLWLLIALGTHLVMRVWSAFDFIPKALAFERLTSTAMDQRAARRWAQRSRLRLPLDLAVGLSMLLAFAAAIRSL</sequence>
<protein>
    <recommendedName>
        <fullName evidence="4">DUF1772 domain-containing protein</fullName>
    </recommendedName>
</protein>
<dbReference type="AlphaFoldDB" id="A0A9X1AFV4"/>
<reference evidence="2" key="2">
    <citation type="submission" date="2021-03" db="EMBL/GenBank/DDBJ databases">
        <authorList>
            <person name="Artuso I."/>
            <person name="Turrini P."/>
            <person name="Pirolo M."/>
            <person name="Lugli G.A."/>
            <person name="Ventura M."/>
            <person name="Visca P."/>
        </authorList>
    </citation>
    <scope>NUCLEOTIDE SEQUENCE</scope>
    <source>
        <strain evidence="2">LMG 26462</strain>
    </source>
</reference>
<feature type="transmembrane region" description="Helical" evidence="1">
    <location>
        <begin position="131"/>
        <end position="149"/>
    </location>
</feature>
<dbReference type="RefSeq" id="WP_214392762.1">
    <property type="nucleotide sequence ID" value="NZ_JAFLWW010000009.1"/>
</dbReference>
<keyword evidence="1" id="KW-1133">Transmembrane helix</keyword>
<gene>
    <name evidence="2" type="ORF">J1C56_25280</name>
</gene>
<evidence type="ECO:0000313" key="3">
    <source>
        <dbReference type="Proteomes" id="UP001138921"/>
    </source>
</evidence>
<keyword evidence="3" id="KW-1185">Reference proteome</keyword>
<name>A0A9X1AFV4_9HYPH</name>
<reference evidence="2" key="1">
    <citation type="journal article" date="2021" name="Microorganisms">
        <title>Phylogenomic Reconstruction and Metabolic Potential of the Genus Aminobacter.</title>
        <authorList>
            <person name="Artuso I."/>
            <person name="Turrini P."/>
            <person name="Pirolo M."/>
            <person name="Lugli G.A."/>
            <person name="Ventura M."/>
            <person name="Visca P."/>
        </authorList>
    </citation>
    <scope>NUCLEOTIDE SEQUENCE</scope>
    <source>
        <strain evidence="2">LMG 26462</strain>
    </source>
</reference>
<accession>A0A9X1AFV4</accession>
<evidence type="ECO:0000313" key="2">
    <source>
        <dbReference type="EMBL" id="MBT1158893.1"/>
    </source>
</evidence>
<dbReference type="EMBL" id="JAFLWW010000009">
    <property type="protein sequence ID" value="MBT1158893.1"/>
    <property type="molecule type" value="Genomic_DNA"/>
</dbReference>